<dbReference type="SMART" id="SM00714">
    <property type="entry name" value="LITAF"/>
    <property type="match status" value="1"/>
</dbReference>
<dbReference type="Pfam" id="PF10601">
    <property type="entry name" value="zf-LITAF-like"/>
    <property type="match status" value="1"/>
</dbReference>
<evidence type="ECO:0000256" key="1">
    <source>
        <dbReference type="SAM" id="Phobius"/>
    </source>
</evidence>
<name>A0A9P0L0L0_ACAOB</name>
<organism evidence="3 4">
    <name type="scientific">Acanthoscelides obtectus</name>
    <name type="common">Bean weevil</name>
    <name type="synonym">Bruchus obtectus</name>
    <dbReference type="NCBI Taxonomy" id="200917"/>
    <lineage>
        <taxon>Eukaryota</taxon>
        <taxon>Metazoa</taxon>
        <taxon>Ecdysozoa</taxon>
        <taxon>Arthropoda</taxon>
        <taxon>Hexapoda</taxon>
        <taxon>Insecta</taxon>
        <taxon>Pterygota</taxon>
        <taxon>Neoptera</taxon>
        <taxon>Endopterygota</taxon>
        <taxon>Coleoptera</taxon>
        <taxon>Polyphaga</taxon>
        <taxon>Cucujiformia</taxon>
        <taxon>Chrysomeloidea</taxon>
        <taxon>Chrysomelidae</taxon>
        <taxon>Bruchinae</taxon>
        <taxon>Bruchini</taxon>
        <taxon>Acanthoscelides</taxon>
    </lineage>
</organism>
<dbReference type="PROSITE" id="PS51837">
    <property type="entry name" value="LITAF"/>
    <property type="match status" value="1"/>
</dbReference>
<accession>A0A9P0L0L0</accession>
<gene>
    <name evidence="3" type="ORF">ACAOBT_LOCUS17094</name>
</gene>
<dbReference type="EMBL" id="CAKOFQ010006994">
    <property type="protein sequence ID" value="CAH1986165.1"/>
    <property type="molecule type" value="Genomic_DNA"/>
</dbReference>
<feature type="transmembrane region" description="Helical" evidence="1">
    <location>
        <begin position="158"/>
        <end position="181"/>
    </location>
</feature>
<dbReference type="Proteomes" id="UP001152888">
    <property type="component" value="Unassembled WGS sequence"/>
</dbReference>
<dbReference type="AlphaFoldDB" id="A0A9P0L0L0"/>
<keyword evidence="1" id="KW-0472">Membrane</keyword>
<dbReference type="InterPro" id="IPR006629">
    <property type="entry name" value="LITAF"/>
</dbReference>
<keyword evidence="4" id="KW-1185">Reference proteome</keyword>
<comment type="caution">
    <text evidence="3">The sequence shown here is derived from an EMBL/GenBank/DDBJ whole genome shotgun (WGS) entry which is preliminary data.</text>
</comment>
<dbReference type="OrthoDB" id="7765058at2759"/>
<proteinExistence type="predicted"/>
<keyword evidence="1" id="KW-0812">Transmembrane</keyword>
<keyword evidence="1" id="KW-1133">Transmembrane helix</keyword>
<evidence type="ECO:0000313" key="4">
    <source>
        <dbReference type="Proteomes" id="UP001152888"/>
    </source>
</evidence>
<sequence>MGTYLRCGICGLKVPVDPHCCVCPLGDHFIQEHPDAGVNFYTNDKEIQDREVRKRVNPLKQLLEKYQRFECRGKIRQAYEKTLSKLKYPWDGTVQNFDNVSCSRANCPELNNKTYNDLHIPTSFKTTVESWSSSTLKVKCPKCSVTDRPRIRRQKIKVATSPVGAFCLNACWPICFMPFLMSKPSTLDIYCRHCGFFMGEYDRATGRLLCRCKTEGKELSGG</sequence>
<feature type="domain" description="LITAF" evidence="2">
    <location>
        <begin position="120"/>
        <end position="203"/>
    </location>
</feature>
<protein>
    <recommendedName>
        <fullName evidence="2">LITAF domain-containing protein</fullName>
    </recommendedName>
</protein>
<reference evidence="3" key="1">
    <citation type="submission" date="2022-03" db="EMBL/GenBank/DDBJ databases">
        <authorList>
            <person name="Sayadi A."/>
        </authorList>
    </citation>
    <scope>NUCLEOTIDE SEQUENCE</scope>
</reference>
<evidence type="ECO:0000259" key="2">
    <source>
        <dbReference type="PROSITE" id="PS51837"/>
    </source>
</evidence>
<evidence type="ECO:0000313" key="3">
    <source>
        <dbReference type="EMBL" id="CAH1986165.1"/>
    </source>
</evidence>